<gene>
    <name evidence="2" type="ORF">CFC21_059238</name>
</gene>
<feature type="non-terminal residue" evidence="2">
    <location>
        <position position="39"/>
    </location>
</feature>
<protein>
    <submittedName>
        <fullName evidence="2">Uncharacterized protein</fullName>
    </submittedName>
</protein>
<dbReference type="Proteomes" id="UP000815260">
    <property type="component" value="Chromosome 4B"/>
</dbReference>
<comment type="caution">
    <text evidence="2">The sequence shown here is derived from an EMBL/GenBank/DDBJ whole genome shotgun (WGS) entry which is preliminary data.</text>
</comment>
<dbReference type="AlphaFoldDB" id="A0A9R1GP07"/>
<accession>A0A9R1GP07</accession>
<organism evidence="2">
    <name type="scientific">Triticum aestivum</name>
    <name type="common">Wheat</name>
    <dbReference type="NCBI Taxonomy" id="4565"/>
    <lineage>
        <taxon>Eukaryota</taxon>
        <taxon>Viridiplantae</taxon>
        <taxon>Streptophyta</taxon>
        <taxon>Embryophyta</taxon>
        <taxon>Tracheophyta</taxon>
        <taxon>Spermatophyta</taxon>
        <taxon>Magnoliopsida</taxon>
        <taxon>Liliopsida</taxon>
        <taxon>Poales</taxon>
        <taxon>Poaceae</taxon>
        <taxon>BOP clade</taxon>
        <taxon>Pooideae</taxon>
        <taxon>Triticodae</taxon>
        <taxon>Triticeae</taxon>
        <taxon>Triticinae</taxon>
        <taxon>Triticum</taxon>
    </lineage>
</organism>
<proteinExistence type="predicted"/>
<evidence type="ECO:0000256" key="1">
    <source>
        <dbReference type="SAM" id="MobiDB-lite"/>
    </source>
</evidence>
<feature type="region of interest" description="Disordered" evidence="1">
    <location>
        <begin position="1"/>
        <end position="39"/>
    </location>
</feature>
<reference evidence="2" key="1">
    <citation type="journal article" date="2017" name="Gigascience">
        <title>The first near-complete assembly of the hexaploid bread wheat genome, Triticum aestivum.</title>
        <authorList>
            <person name="Zimin A.V."/>
            <person name="Puiu D."/>
            <person name="Hall R."/>
            <person name="Kingan S."/>
            <person name="Clavijo B.J."/>
            <person name="Salzberg S.L."/>
        </authorList>
    </citation>
    <scope>NUCLEOTIDE SEQUENCE</scope>
    <source>
        <tissue evidence="2">Leaf</tissue>
    </source>
</reference>
<sequence length="39" mass="4081">CRLSKAGGLSSISSQKRINGGRAPHNTYDHLSRASAPVS</sequence>
<reference evidence="2" key="2">
    <citation type="submission" date="2020-03" db="EMBL/GenBank/DDBJ databases">
        <title>The second near-complete assembly of the hexaploid bread wheat (Triticum aestivum) genome.</title>
        <authorList>
            <person name="Zimin A.V."/>
            <person name="Puiu D."/>
            <person name="Shumante A."/>
            <person name="Alonge M."/>
            <person name="Salzberg S.L."/>
        </authorList>
    </citation>
    <scope>NUCLEOTIDE SEQUENCE</scope>
    <source>
        <tissue evidence="2">Leaf</tissue>
    </source>
</reference>
<evidence type="ECO:0000313" key="2">
    <source>
        <dbReference type="EMBL" id="KAF7050943.1"/>
    </source>
</evidence>
<feature type="non-terminal residue" evidence="2">
    <location>
        <position position="1"/>
    </location>
</feature>
<name>A0A9R1GP07_WHEAT</name>
<dbReference type="EMBL" id="CM022221">
    <property type="protein sequence ID" value="KAF7050943.1"/>
    <property type="molecule type" value="Genomic_DNA"/>
</dbReference>